<dbReference type="AlphaFoldDB" id="A0AAD9P512"/>
<keyword evidence="3" id="KW-1185">Reference proteome</keyword>
<gene>
    <name evidence="2" type="ORF">NP493_143g02020</name>
</gene>
<keyword evidence="1" id="KW-0812">Transmembrane</keyword>
<feature type="transmembrane region" description="Helical" evidence="1">
    <location>
        <begin position="115"/>
        <end position="139"/>
    </location>
</feature>
<dbReference type="EMBL" id="JAODUO010000142">
    <property type="protein sequence ID" value="KAK2188141.1"/>
    <property type="molecule type" value="Genomic_DNA"/>
</dbReference>
<feature type="transmembrane region" description="Helical" evidence="1">
    <location>
        <begin position="85"/>
        <end position="103"/>
    </location>
</feature>
<organism evidence="2 3">
    <name type="scientific">Ridgeia piscesae</name>
    <name type="common">Tubeworm</name>
    <dbReference type="NCBI Taxonomy" id="27915"/>
    <lineage>
        <taxon>Eukaryota</taxon>
        <taxon>Metazoa</taxon>
        <taxon>Spiralia</taxon>
        <taxon>Lophotrochozoa</taxon>
        <taxon>Annelida</taxon>
        <taxon>Polychaeta</taxon>
        <taxon>Sedentaria</taxon>
        <taxon>Canalipalpata</taxon>
        <taxon>Sabellida</taxon>
        <taxon>Siboglinidae</taxon>
        <taxon>Ridgeia</taxon>
    </lineage>
</organism>
<accession>A0AAD9P512</accession>
<protein>
    <submittedName>
        <fullName evidence="2">Uncharacterized protein</fullName>
    </submittedName>
</protein>
<keyword evidence="1" id="KW-1133">Transmembrane helix</keyword>
<evidence type="ECO:0000256" key="1">
    <source>
        <dbReference type="SAM" id="Phobius"/>
    </source>
</evidence>
<dbReference type="Gene3D" id="1.20.140.150">
    <property type="match status" value="1"/>
</dbReference>
<evidence type="ECO:0000313" key="2">
    <source>
        <dbReference type="EMBL" id="KAK2188141.1"/>
    </source>
</evidence>
<sequence>MASSVVALLFAGFNLGLWQDSYKNASAERRWDTCQEAKSYWQWGVVATIAFSMSFALLAVMLSFSGVLAATLSSKIYYYHSAGEIYIICAASFAASLVLYPFVTELERNLSTSHAYGHGYLAGWIATLVFLASSFFLCLDDIFRLTVRGLGYCNPDGTQNARI</sequence>
<reference evidence="2" key="1">
    <citation type="journal article" date="2023" name="Mol. Biol. Evol.">
        <title>Third-Generation Sequencing Reveals the Adaptive Role of the Epigenome in Three Deep-Sea Polychaetes.</title>
        <authorList>
            <person name="Perez M."/>
            <person name="Aroh O."/>
            <person name="Sun Y."/>
            <person name="Lan Y."/>
            <person name="Juniper S.K."/>
            <person name="Young C.R."/>
            <person name="Angers B."/>
            <person name="Qian P.Y."/>
        </authorList>
    </citation>
    <scope>NUCLEOTIDE SEQUENCE</scope>
    <source>
        <strain evidence="2">R07B-5</strain>
    </source>
</reference>
<evidence type="ECO:0000313" key="3">
    <source>
        <dbReference type="Proteomes" id="UP001209878"/>
    </source>
</evidence>
<comment type="caution">
    <text evidence="2">The sequence shown here is derived from an EMBL/GenBank/DDBJ whole genome shotgun (WGS) entry which is preliminary data.</text>
</comment>
<keyword evidence="1" id="KW-0472">Membrane</keyword>
<feature type="transmembrane region" description="Helical" evidence="1">
    <location>
        <begin position="40"/>
        <end position="73"/>
    </location>
</feature>
<proteinExistence type="predicted"/>
<dbReference type="Proteomes" id="UP001209878">
    <property type="component" value="Unassembled WGS sequence"/>
</dbReference>
<name>A0AAD9P512_RIDPI</name>